<dbReference type="PANTHER" id="PTHR39181:SF1">
    <property type="entry name" value="TYROSINE-PROTEIN PHOSPHATASE YWQE"/>
    <property type="match status" value="1"/>
</dbReference>
<dbReference type="GO" id="GO:0030145">
    <property type="term" value="F:manganese ion binding"/>
    <property type="evidence" value="ECO:0007669"/>
    <property type="project" value="UniProtKB-UniRule"/>
</dbReference>
<sequence>MLIMMDLHCHILPGIDDGAQNLKESLEMAKKAVDQGITHILCTPHHNQRYQNPRDEILQRVPQLQREFDQRGIPLTLFEGQEVRIHRNLIEEIKQNRILFTDVEDTYLLTEFPTREIPDYAEELLYELRTMGKVPIIVHPERNFGFQDEPNRLLGFLNMGCLAQLTAPSIVGVFGKTVQKLSKEFVQHGLVQMVASDAHSRKTRDFYLKEAYATIEKDFGKTVIEKMDQTCKDVINGDPVVLKGYTAIGS</sequence>
<name>A0A1L8RFL5_9ENTE</name>
<dbReference type="InterPro" id="IPR016195">
    <property type="entry name" value="Pol/histidinol_Pase-like"/>
</dbReference>
<gene>
    <name evidence="6" type="ORF">RU97_GL001924</name>
</gene>
<evidence type="ECO:0000313" key="7">
    <source>
        <dbReference type="Proteomes" id="UP000181884"/>
    </source>
</evidence>
<evidence type="ECO:0000313" key="6">
    <source>
        <dbReference type="EMBL" id="OJG18527.1"/>
    </source>
</evidence>
<evidence type="ECO:0000256" key="1">
    <source>
        <dbReference type="ARBA" id="ARBA00005750"/>
    </source>
</evidence>
<accession>A0A1L8RFL5</accession>
<dbReference type="Pfam" id="PF19567">
    <property type="entry name" value="CpsB_CapC"/>
    <property type="match status" value="1"/>
</dbReference>
<dbReference type="GO" id="GO:0004725">
    <property type="term" value="F:protein tyrosine phosphatase activity"/>
    <property type="evidence" value="ECO:0007669"/>
    <property type="project" value="UniProtKB-UniRule"/>
</dbReference>
<dbReference type="Gene3D" id="3.20.20.140">
    <property type="entry name" value="Metal-dependent hydrolases"/>
    <property type="match status" value="1"/>
</dbReference>
<dbReference type="SUPFAM" id="SSF89550">
    <property type="entry name" value="PHP domain-like"/>
    <property type="match status" value="1"/>
</dbReference>
<organism evidence="6 7">
    <name type="scientific">Enterococcus canis</name>
    <dbReference type="NCBI Taxonomy" id="214095"/>
    <lineage>
        <taxon>Bacteria</taxon>
        <taxon>Bacillati</taxon>
        <taxon>Bacillota</taxon>
        <taxon>Bacilli</taxon>
        <taxon>Lactobacillales</taxon>
        <taxon>Enterococcaceae</taxon>
        <taxon>Enterococcus</taxon>
    </lineage>
</organism>
<evidence type="ECO:0000256" key="5">
    <source>
        <dbReference type="PIRNR" id="PIRNR016557"/>
    </source>
</evidence>
<dbReference type="EMBL" id="JXKH01000004">
    <property type="protein sequence ID" value="OJG18527.1"/>
    <property type="molecule type" value="Genomic_DNA"/>
</dbReference>
<dbReference type="AlphaFoldDB" id="A0A1L8RFL5"/>
<proteinExistence type="inferred from homology"/>
<keyword evidence="7" id="KW-1185">Reference proteome</keyword>
<reference evidence="6 7" key="1">
    <citation type="submission" date="2014-12" db="EMBL/GenBank/DDBJ databases">
        <title>Draft genome sequences of 29 type strains of Enterococci.</title>
        <authorList>
            <person name="Zhong Z."/>
            <person name="Sun Z."/>
            <person name="Liu W."/>
            <person name="Zhang W."/>
            <person name="Zhang H."/>
        </authorList>
    </citation>
    <scope>NUCLEOTIDE SEQUENCE [LARGE SCALE GENOMIC DNA]</scope>
    <source>
        <strain evidence="6 7">DSM 17029</strain>
    </source>
</reference>
<comment type="catalytic activity">
    <reaction evidence="4 5">
        <text>O-phospho-L-tyrosyl-[protein] + H2O = L-tyrosyl-[protein] + phosphate</text>
        <dbReference type="Rhea" id="RHEA:10684"/>
        <dbReference type="Rhea" id="RHEA-COMP:10136"/>
        <dbReference type="Rhea" id="RHEA-COMP:20101"/>
        <dbReference type="ChEBI" id="CHEBI:15377"/>
        <dbReference type="ChEBI" id="CHEBI:43474"/>
        <dbReference type="ChEBI" id="CHEBI:46858"/>
        <dbReference type="ChEBI" id="CHEBI:61978"/>
        <dbReference type="EC" id="3.1.3.48"/>
    </reaction>
</comment>
<keyword evidence="2 5" id="KW-0378">Hydrolase</keyword>
<dbReference type="PANTHER" id="PTHR39181">
    <property type="entry name" value="TYROSINE-PROTEIN PHOSPHATASE YWQE"/>
    <property type="match status" value="1"/>
</dbReference>
<dbReference type="InterPro" id="IPR016667">
    <property type="entry name" value="Caps_polysacc_synth_CpsB/CapC"/>
</dbReference>
<protein>
    <recommendedName>
        <fullName evidence="5">Tyrosine-protein phosphatase</fullName>
        <ecNumber evidence="5">3.1.3.48</ecNumber>
    </recommendedName>
</protein>
<comment type="caution">
    <text evidence="6">The sequence shown here is derived from an EMBL/GenBank/DDBJ whole genome shotgun (WGS) entry which is preliminary data.</text>
</comment>
<dbReference type="Proteomes" id="UP000181884">
    <property type="component" value="Unassembled WGS sequence"/>
</dbReference>
<dbReference type="EC" id="3.1.3.48" evidence="5"/>
<keyword evidence="3 5" id="KW-0904">Protein phosphatase</keyword>
<dbReference type="STRING" id="214095.RU97_GL001924"/>
<evidence type="ECO:0000256" key="2">
    <source>
        <dbReference type="ARBA" id="ARBA00022801"/>
    </source>
</evidence>
<dbReference type="PIRSF" id="PIRSF016557">
    <property type="entry name" value="Caps_synth_CpsB"/>
    <property type="match status" value="1"/>
</dbReference>
<evidence type="ECO:0000256" key="3">
    <source>
        <dbReference type="ARBA" id="ARBA00022912"/>
    </source>
</evidence>
<evidence type="ECO:0000256" key="4">
    <source>
        <dbReference type="ARBA" id="ARBA00051722"/>
    </source>
</evidence>
<comment type="similarity">
    <text evidence="1 5">Belongs to the metallo-dependent hydrolases superfamily. CpsB/CapC family.</text>
</comment>